<reference evidence="1" key="1">
    <citation type="journal article" date="2018" name="Genome Biol.">
        <title>SKESA: strategic k-mer extension for scrupulous assemblies.</title>
        <authorList>
            <person name="Souvorov A."/>
            <person name="Agarwala R."/>
            <person name="Lipman D.J."/>
        </authorList>
    </citation>
    <scope>NUCLEOTIDE SEQUENCE</scope>
    <source>
        <strain evidence="1">AZ00058701</strain>
    </source>
</reference>
<protein>
    <submittedName>
        <fullName evidence="2">Uncharacterized protein</fullName>
    </submittedName>
</protein>
<organism evidence="2 3">
    <name type="scientific">Legionella pneumophila</name>
    <dbReference type="NCBI Taxonomy" id="446"/>
    <lineage>
        <taxon>Bacteria</taxon>
        <taxon>Pseudomonadati</taxon>
        <taxon>Pseudomonadota</taxon>
        <taxon>Gammaproteobacteria</taxon>
        <taxon>Legionellales</taxon>
        <taxon>Legionellaceae</taxon>
        <taxon>Legionella</taxon>
    </lineage>
</organism>
<reference evidence="1" key="3">
    <citation type="submission" date="2019-10" db="EMBL/GenBank/DDBJ databases">
        <authorList>
            <consortium name="NCBI Pathogen Detection Project"/>
        </authorList>
    </citation>
    <scope>NUCLEOTIDE SEQUENCE</scope>
    <source>
        <strain evidence="1">AZ00058701</strain>
    </source>
</reference>
<dbReference type="EMBL" id="UGOL01000001">
    <property type="protein sequence ID" value="STX78798.1"/>
    <property type="molecule type" value="Genomic_DNA"/>
</dbReference>
<evidence type="ECO:0000313" key="2">
    <source>
        <dbReference type="EMBL" id="STX78798.1"/>
    </source>
</evidence>
<gene>
    <name evidence="1" type="ORF">JBJ86_12470</name>
    <name evidence="2" type="ORF">NCTC12000_00784</name>
</gene>
<dbReference type="Proteomes" id="UP000254631">
    <property type="component" value="Unassembled WGS sequence"/>
</dbReference>
<evidence type="ECO:0000313" key="3">
    <source>
        <dbReference type="Proteomes" id="UP000254631"/>
    </source>
</evidence>
<proteinExistence type="predicted"/>
<dbReference type="Proteomes" id="UP000866496">
    <property type="component" value="Unassembled WGS sequence"/>
</dbReference>
<sequence>MSTCNGFSLFRWSTKQFSTTDFLSQWHIHSALDTSDKQQYASDLTSHLKILSEKNKKTISN</sequence>
<reference evidence="2 3" key="2">
    <citation type="submission" date="2018-06" db="EMBL/GenBank/DDBJ databases">
        <authorList>
            <consortium name="Pathogen Informatics"/>
            <person name="Doyle S."/>
        </authorList>
    </citation>
    <scope>NUCLEOTIDE SEQUENCE [LARGE SCALE GENOMIC DNA]</scope>
    <source>
        <strain evidence="2 3">NCTC12000</strain>
    </source>
</reference>
<name>A0A378K1L4_LEGPN</name>
<dbReference type="EMBL" id="DACWHX010000016">
    <property type="protein sequence ID" value="HAU1881052.1"/>
    <property type="molecule type" value="Genomic_DNA"/>
</dbReference>
<accession>A0A378K1L4</accession>
<evidence type="ECO:0000313" key="1">
    <source>
        <dbReference type="EMBL" id="HAU1881052.1"/>
    </source>
</evidence>
<dbReference type="AlphaFoldDB" id="A0A378K1L4"/>